<name>Q0S636_RHOJR</name>
<reference evidence="2" key="1">
    <citation type="journal article" date="2006" name="Proc. Natl. Acad. Sci. U.S.A.">
        <title>The complete genome of Rhodococcus sp. RHA1 provides insights into a catabolic powerhouse.</title>
        <authorList>
            <person name="McLeod M.P."/>
            <person name="Warren R.L."/>
            <person name="Hsiao W.W.L."/>
            <person name="Araki N."/>
            <person name="Myhre M."/>
            <person name="Fernandes C."/>
            <person name="Miyazawa D."/>
            <person name="Wong W."/>
            <person name="Lillquist A.L."/>
            <person name="Wang D."/>
            <person name="Dosanjh M."/>
            <person name="Hara H."/>
            <person name="Petrescu A."/>
            <person name="Morin R.D."/>
            <person name="Yang G."/>
            <person name="Stott J.M."/>
            <person name="Schein J.E."/>
            <person name="Shin H."/>
            <person name="Smailus D."/>
            <person name="Siddiqui A.S."/>
            <person name="Marra M.A."/>
            <person name="Jones S.J.M."/>
            <person name="Holt R."/>
            <person name="Brinkman F.S.L."/>
            <person name="Miyauchi K."/>
            <person name="Fukuda M."/>
            <person name="Davies J.E."/>
            <person name="Mohn W.W."/>
            <person name="Eltis L.D."/>
        </authorList>
    </citation>
    <scope>NUCLEOTIDE SEQUENCE [LARGE SCALE GENOMIC DNA]</scope>
    <source>
        <strain evidence="2">RHA1</strain>
    </source>
</reference>
<evidence type="ECO:0000313" key="1">
    <source>
        <dbReference type="EMBL" id="ABG97000.1"/>
    </source>
</evidence>
<sequence>MLFSAVMLRGRATGVQYRTPLVWFHAAALPVQAHRLLSETIVVGVPAVGTRRWVRWCVLPGVVLSVGRSGTPGGGVVTEYGTRGLGVSRTVTEIGSDHYISQASG</sequence>
<dbReference type="EMBL" id="CP000431">
    <property type="protein sequence ID" value="ABG97000.1"/>
    <property type="molecule type" value="Genomic_DNA"/>
</dbReference>
<dbReference type="Proteomes" id="UP000008710">
    <property type="component" value="Chromosome"/>
</dbReference>
<gene>
    <name evidence="1" type="ordered locus">RHA1_ro05219</name>
</gene>
<organism evidence="1 2">
    <name type="scientific">Rhodococcus jostii (strain RHA1)</name>
    <dbReference type="NCBI Taxonomy" id="101510"/>
    <lineage>
        <taxon>Bacteria</taxon>
        <taxon>Bacillati</taxon>
        <taxon>Actinomycetota</taxon>
        <taxon>Actinomycetes</taxon>
        <taxon>Mycobacteriales</taxon>
        <taxon>Nocardiaceae</taxon>
        <taxon>Rhodococcus</taxon>
    </lineage>
</organism>
<proteinExistence type="predicted"/>
<dbReference type="KEGG" id="rha:RHA1_ro05219"/>
<dbReference type="AlphaFoldDB" id="Q0S636"/>
<dbReference type="HOGENOM" id="CLU_2234470_0_0_11"/>
<protein>
    <submittedName>
        <fullName evidence="1">Uncharacterized protein</fullName>
    </submittedName>
</protein>
<accession>Q0S636</accession>
<evidence type="ECO:0000313" key="2">
    <source>
        <dbReference type="Proteomes" id="UP000008710"/>
    </source>
</evidence>